<dbReference type="EMBL" id="BSXS01003475">
    <property type="protein sequence ID" value="GME81373.1"/>
    <property type="molecule type" value="Genomic_DNA"/>
</dbReference>
<reference evidence="1" key="1">
    <citation type="submission" date="2023-04" db="EMBL/GenBank/DDBJ databases">
        <title>Ambrosiozyma monospora NBRC 10751.</title>
        <authorList>
            <person name="Ichikawa N."/>
            <person name="Sato H."/>
            <person name="Tonouchi N."/>
        </authorList>
    </citation>
    <scope>NUCLEOTIDE SEQUENCE</scope>
    <source>
        <strain evidence="1">NBRC 10751</strain>
    </source>
</reference>
<name>A0ACB5T4G6_AMBMO</name>
<dbReference type="Proteomes" id="UP001165064">
    <property type="component" value="Unassembled WGS sequence"/>
</dbReference>
<accession>A0ACB5T4G6</accession>
<gene>
    <name evidence="1" type="ORF">Amon02_000489400</name>
</gene>
<proteinExistence type="predicted"/>
<comment type="caution">
    <text evidence="1">The sequence shown here is derived from an EMBL/GenBank/DDBJ whole genome shotgun (WGS) entry which is preliminary data.</text>
</comment>
<evidence type="ECO:0000313" key="1">
    <source>
        <dbReference type="EMBL" id="GME81373.1"/>
    </source>
</evidence>
<organism evidence="1 2">
    <name type="scientific">Ambrosiozyma monospora</name>
    <name type="common">Yeast</name>
    <name type="synonym">Endomycopsis monosporus</name>
    <dbReference type="NCBI Taxonomy" id="43982"/>
    <lineage>
        <taxon>Eukaryota</taxon>
        <taxon>Fungi</taxon>
        <taxon>Dikarya</taxon>
        <taxon>Ascomycota</taxon>
        <taxon>Saccharomycotina</taxon>
        <taxon>Pichiomycetes</taxon>
        <taxon>Pichiales</taxon>
        <taxon>Pichiaceae</taxon>
        <taxon>Ambrosiozyma</taxon>
    </lineage>
</organism>
<keyword evidence="2" id="KW-1185">Reference proteome</keyword>
<evidence type="ECO:0000313" key="2">
    <source>
        <dbReference type="Proteomes" id="UP001165064"/>
    </source>
</evidence>
<sequence>MSSQENNNSRQPSQQPQQHVPPPPPPRQPAQLTFQDIPVSALEKLRPSLNQLTHSLRAFNDSFISTPVPPPSASLPLSGSSSYNKTNTGTSTPNGNRSDMRVDLPNYNNLQNQFNVILSQLESLVRTLDASRSVLQSTNVFPNYEFNTTQFEGLLTTLLRKKHLPEVDAWIDESIAITTATTSAGGEDGSDGGQMSEQAKEQARVNANRVVNADDEFSQECFQIVQEKLAEFIFGGYLTKEEIEKGMKITEFGNAGFNKKKILERSKNPVTELSSSDVYQFISQGRDAKLGGV</sequence>
<protein>
    <submittedName>
        <fullName evidence="1">Unnamed protein product</fullName>
    </submittedName>
</protein>